<dbReference type="CDD" id="cd07377">
    <property type="entry name" value="WHTH_GntR"/>
    <property type="match status" value="1"/>
</dbReference>
<evidence type="ECO:0000259" key="4">
    <source>
        <dbReference type="PROSITE" id="PS50949"/>
    </source>
</evidence>
<dbReference type="GO" id="GO:0003700">
    <property type="term" value="F:DNA-binding transcription factor activity"/>
    <property type="evidence" value="ECO:0007669"/>
    <property type="project" value="InterPro"/>
</dbReference>
<dbReference type="InterPro" id="IPR008920">
    <property type="entry name" value="TF_FadR/GntR_C"/>
</dbReference>
<dbReference type="AlphaFoldDB" id="A0A239DDW2"/>
<dbReference type="InterPro" id="IPR036388">
    <property type="entry name" value="WH-like_DNA-bd_sf"/>
</dbReference>
<dbReference type="SMART" id="SM00345">
    <property type="entry name" value="HTH_GNTR"/>
    <property type="match status" value="1"/>
</dbReference>
<dbReference type="Proteomes" id="UP000198318">
    <property type="component" value="Unassembled WGS sequence"/>
</dbReference>
<reference evidence="5 6" key="1">
    <citation type="submission" date="2017-06" db="EMBL/GenBank/DDBJ databases">
        <authorList>
            <person name="Kim H.J."/>
            <person name="Triplett B.A."/>
        </authorList>
    </citation>
    <scope>NUCLEOTIDE SEQUENCE [LARGE SCALE GENOMIC DNA]</scope>
    <source>
        <strain evidence="5 6">DSM 44715</strain>
    </source>
</reference>
<evidence type="ECO:0000313" key="5">
    <source>
        <dbReference type="EMBL" id="SNS30520.1"/>
    </source>
</evidence>
<evidence type="ECO:0000256" key="3">
    <source>
        <dbReference type="ARBA" id="ARBA00023163"/>
    </source>
</evidence>
<dbReference type="SUPFAM" id="SSF46785">
    <property type="entry name" value="Winged helix' DNA-binding domain"/>
    <property type="match status" value="1"/>
</dbReference>
<dbReference type="Gene3D" id="1.10.10.10">
    <property type="entry name" value="Winged helix-like DNA-binding domain superfamily/Winged helix DNA-binding domain"/>
    <property type="match status" value="1"/>
</dbReference>
<keyword evidence="6" id="KW-1185">Reference proteome</keyword>
<evidence type="ECO:0000256" key="1">
    <source>
        <dbReference type="ARBA" id="ARBA00023015"/>
    </source>
</evidence>
<protein>
    <submittedName>
        <fullName evidence="5">Transcriptional regulator, GntR family</fullName>
    </submittedName>
</protein>
<feature type="domain" description="HTH gntR-type" evidence="4">
    <location>
        <begin position="18"/>
        <end position="85"/>
    </location>
</feature>
<evidence type="ECO:0000313" key="6">
    <source>
        <dbReference type="Proteomes" id="UP000198318"/>
    </source>
</evidence>
<name>A0A239DDW2_9ACTN</name>
<dbReference type="InterPro" id="IPR036390">
    <property type="entry name" value="WH_DNA-bd_sf"/>
</dbReference>
<dbReference type="Pfam" id="PF07729">
    <property type="entry name" value="FCD"/>
    <property type="match status" value="1"/>
</dbReference>
<accession>A0A239DDW2</accession>
<dbReference type="SMART" id="SM00895">
    <property type="entry name" value="FCD"/>
    <property type="match status" value="1"/>
</dbReference>
<dbReference type="GO" id="GO:0003677">
    <property type="term" value="F:DNA binding"/>
    <property type="evidence" value="ECO:0007669"/>
    <property type="project" value="UniProtKB-KW"/>
</dbReference>
<sequence>MAPPAPLPPPRRALGTRPQLGDEAAARLREMIMDGRLRPGDHLRLERLAVEFGISVTPVREALKSLRSEGFVVLEPRRGFVVAPLSKRDVRDLFWVQAGIAAELTARACPRIGAAELRELAALQRGLERAASARRSDLVEEYDHLFHRRINLAADSPKLAWSLGTVARYAPRGLYGRLPGWPALAARDHARILATLRTGDARSAAAEMRDHIVRAGDQLAAHLEHRGMWTPAG</sequence>
<dbReference type="InterPro" id="IPR011711">
    <property type="entry name" value="GntR_C"/>
</dbReference>
<dbReference type="PANTHER" id="PTHR43537">
    <property type="entry name" value="TRANSCRIPTIONAL REGULATOR, GNTR FAMILY"/>
    <property type="match status" value="1"/>
</dbReference>
<keyword evidence="2" id="KW-0238">DNA-binding</keyword>
<dbReference type="InterPro" id="IPR000524">
    <property type="entry name" value="Tscrpt_reg_HTH_GntR"/>
</dbReference>
<keyword evidence="1" id="KW-0805">Transcription regulation</keyword>
<evidence type="ECO:0000256" key="2">
    <source>
        <dbReference type="ARBA" id="ARBA00023125"/>
    </source>
</evidence>
<gene>
    <name evidence="5" type="ORF">SAMN05443665_1002252</name>
</gene>
<dbReference type="PANTHER" id="PTHR43537:SF24">
    <property type="entry name" value="GLUCONATE OPERON TRANSCRIPTIONAL REPRESSOR"/>
    <property type="match status" value="1"/>
</dbReference>
<proteinExistence type="predicted"/>
<dbReference type="Pfam" id="PF00392">
    <property type="entry name" value="GntR"/>
    <property type="match status" value="1"/>
</dbReference>
<keyword evidence="3" id="KW-0804">Transcription</keyword>
<dbReference type="EMBL" id="FZOR01000002">
    <property type="protein sequence ID" value="SNS30520.1"/>
    <property type="molecule type" value="Genomic_DNA"/>
</dbReference>
<dbReference type="SUPFAM" id="SSF48008">
    <property type="entry name" value="GntR ligand-binding domain-like"/>
    <property type="match status" value="1"/>
</dbReference>
<organism evidence="5 6">
    <name type="scientific">Actinomadura meyerae</name>
    <dbReference type="NCBI Taxonomy" id="240840"/>
    <lineage>
        <taxon>Bacteria</taxon>
        <taxon>Bacillati</taxon>
        <taxon>Actinomycetota</taxon>
        <taxon>Actinomycetes</taxon>
        <taxon>Streptosporangiales</taxon>
        <taxon>Thermomonosporaceae</taxon>
        <taxon>Actinomadura</taxon>
    </lineage>
</organism>
<dbReference type="RefSeq" id="WP_218826515.1">
    <property type="nucleotide sequence ID" value="NZ_FZOR01000002.1"/>
</dbReference>
<dbReference type="PROSITE" id="PS50949">
    <property type="entry name" value="HTH_GNTR"/>
    <property type="match status" value="1"/>
</dbReference>
<dbReference type="Gene3D" id="1.20.120.530">
    <property type="entry name" value="GntR ligand-binding domain-like"/>
    <property type="match status" value="1"/>
</dbReference>